<evidence type="ECO:0000256" key="4">
    <source>
        <dbReference type="ARBA" id="ARBA00011412"/>
    </source>
</evidence>
<dbReference type="SUPFAM" id="SSF56059">
    <property type="entry name" value="Glutathione synthetase ATP-binding domain-like"/>
    <property type="match status" value="1"/>
</dbReference>
<evidence type="ECO:0000256" key="2">
    <source>
        <dbReference type="ARBA" id="ARBA00004173"/>
    </source>
</evidence>
<evidence type="ECO:0000256" key="12">
    <source>
        <dbReference type="ARBA" id="ARBA00023128"/>
    </source>
</evidence>
<dbReference type="Gene3D" id="3.30.470.20">
    <property type="entry name" value="ATP-grasp fold, B domain"/>
    <property type="match status" value="1"/>
</dbReference>
<dbReference type="InterPro" id="IPR013650">
    <property type="entry name" value="ATP-grasp_succ-CoA_synth-type"/>
</dbReference>
<dbReference type="PANTHER" id="PTHR11815:SF10">
    <property type="entry name" value="SUCCINATE--COA LIGASE [GDP-FORMING] SUBUNIT BETA, MITOCHONDRIAL"/>
    <property type="match status" value="1"/>
</dbReference>
<dbReference type="InterPro" id="IPR016102">
    <property type="entry name" value="Succinyl-CoA_synth-like"/>
</dbReference>
<dbReference type="Gene3D" id="3.40.50.261">
    <property type="entry name" value="Succinyl-CoA synthetase domains"/>
    <property type="match status" value="1"/>
</dbReference>
<feature type="domain" description="ATP-grasp" evidence="14">
    <location>
        <begin position="77"/>
        <end position="303"/>
    </location>
</feature>
<dbReference type="Pfam" id="PF00549">
    <property type="entry name" value="Ligase_CoA"/>
    <property type="match status" value="1"/>
</dbReference>
<dbReference type="PIRSF" id="PIRSF001554">
    <property type="entry name" value="SucCS_beta"/>
    <property type="match status" value="1"/>
</dbReference>
<proteinExistence type="predicted"/>
<dbReference type="FunFam" id="3.30.470.20:FF:000002">
    <property type="entry name" value="Succinate--CoA ligase [ADP-forming] subunit beta"/>
    <property type="match status" value="1"/>
</dbReference>
<dbReference type="GO" id="GO:0046872">
    <property type="term" value="F:metal ion binding"/>
    <property type="evidence" value="ECO:0007669"/>
    <property type="project" value="UniProtKB-KW"/>
</dbReference>
<dbReference type="GO" id="GO:0006099">
    <property type="term" value="P:tricarboxylic acid cycle"/>
    <property type="evidence" value="ECO:0007669"/>
    <property type="project" value="UniProtKB-UniPathway"/>
</dbReference>
<dbReference type="AlphaFoldDB" id="A0A1D6HDG6"/>
<evidence type="ECO:0000256" key="11">
    <source>
        <dbReference type="ARBA" id="ARBA00022946"/>
    </source>
</evidence>
<accession>A0A1D6HDG6</accession>
<evidence type="ECO:0000256" key="8">
    <source>
        <dbReference type="ARBA" id="ARBA00022741"/>
    </source>
</evidence>
<dbReference type="InterPro" id="IPR013815">
    <property type="entry name" value="ATP_grasp_subdomain_1"/>
</dbReference>
<keyword evidence="10" id="KW-0460">Magnesium</keyword>
<evidence type="ECO:0000313" key="15">
    <source>
        <dbReference type="EMBL" id="AQK72721.1"/>
    </source>
</evidence>
<evidence type="ECO:0000256" key="10">
    <source>
        <dbReference type="ARBA" id="ARBA00022842"/>
    </source>
</evidence>
<dbReference type="Gene3D" id="3.30.1490.20">
    <property type="entry name" value="ATP-grasp fold, A domain"/>
    <property type="match status" value="1"/>
</dbReference>
<dbReference type="PANTHER" id="PTHR11815">
    <property type="entry name" value="SUCCINYL-COA SYNTHETASE BETA CHAIN"/>
    <property type="match status" value="1"/>
</dbReference>
<dbReference type="GO" id="GO:0016874">
    <property type="term" value="F:ligase activity"/>
    <property type="evidence" value="ECO:0007669"/>
    <property type="project" value="UniProtKB-KW"/>
</dbReference>
<comment type="subunit">
    <text evidence="4">Heterooctamer of 4 alpha and 4 beta chains.</text>
</comment>
<evidence type="ECO:0000256" key="7">
    <source>
        <dbReference type="ARBA" id="ARBA00022723"/>
    </source>
</evidence>
<evidence type="ECO:0000256" key="13">
    <source>
        <dbReference type="ARBA" id="ARBA00082254"/>
    </source>
</evidence>
<keyword evidence="7" id="KW-0479">Metal-binding</keyword>
<evidence type="ECO:0000256" key="9">
    <source>
        <dbReference type="ARBA" id="ARBA00022840"/>
    </source>
</evidence>
<protein>
    <recommendedName>
        <fullName evidence="13">Succinyl-CoA synthetase beta chain</fullName>
    </recommendedName>
</protein>
<dbReference type="FunFam" id="3.30.1490.20:FF:000019">
    <property type="entry name" value="Succinate--CoA ligase [ADP-forming] subunit beta, mitochondrial"/>
    <property type="match status" value="1"/>
</dbReference>
<comment type="cofactor">
    <cofactor evidence="1">
        <name>Mg(2+)</name>
        <dbReference type="ChEBI" id="CHEBI:18420"/>
    </cofactor>
</comment>
<dbReference type="PROSITE" id="PS50975">
    <property type="entry name" value="ATP_GRASP"/>
    <property type="match status" value="1"/>
</dbReference>
<dbReference type="GO" id="GO:0005739">
    <property type="term" value="C:mitochondrion"/>
    <property type="evidence" value="ECO:0007669"/>
    <property type="project" value="UniProtKB-SubCell"/>
</dbReference>
<dbReference type="InterPro" id="IPR017866">
    <property type="entry name" value="Succ-CoA_synthase_bsu_CS"/>
</dbReference>
<sequence length="417" mass="44656">MVRGSLGKLASRALSVAGRWQHQQLRRLNIHEYQVPSAPRLALCPPIFKYCVGFIRAILEAGTDGLGFVDCLGLQGAELMGKYGINVPRGAAAGSVHEVKDALKNMFPSEKEIVVKSQILAGGRGLGTFKSGLQGGVHIVKAEEAELIASKMLGQILITKQTGPEGKIVSKVYLCEKLSLTNEMYFAITLDRKTAGPLIIACSKGGTSIEDLAEKYPDMIIKVPIDVFKGITDEDAAKVVDGLALKAADRQSSIEQIKKLYELFCKCDCTLLEINPLAETADNKLVAADAKLNFDDNAAFRQKEIFALRDTTQEDPREVAAAKADLNYIGLDGEIGCMVNGAGLAMATMDIIKLHGGTPANFLDVGGSASEGQVVEAFKILTSDDRVKAILVNIFGGIMKCDVIASGIVNAAKQVHF</sequence>
<evidence type="ECO:0000256" key="3">
    <source>
        <dbReference type="ARBA" id="ARBA00005064"/>
    </source>
</evidence>
<comment type="pathway">
    <text evidence="3">Carbohydrate metabolism; tricarboxylic acid cycle; succinate from succinyl-CoA (ligase route): step 1/1.</text>
</comment>
<dbReference type="SUPFAM" id="SSF52210">
    <property type="entry name" value="Succinyl-CoA synthetase domains"/>
    <property type="match status" value="1"/>
</dbReference>
<dbReference type="UniPathway" id="UPA00223">
    <property type="reaction ID" value="UER00999"/>
</dbReference>
<keyword evidence="8" id="KW-0547">Nucleotide-binding</keyword>
<dbReference type="GO" id="GO:0005524">
    <property type="term" value="F:ATP binding"/>
    <property type="evidence" value="ECO:0007669"/>
    <property type="project" value="UniProtKB-UniRule"/>
</dbReference>
<evidence type="ECO:0000256" key="5">
    <source>
        <dbReference type="ARBA" id="ARBA00022532"/>
    </source>
</evidence>
<gene>
    <name evidence="15" type="ORF">ZEAMMB73_Zm00001d017258</name>
</gene>
<dbReference type="NCBIfam" id="NF001913">
    <property type="entry name" value="PRK00696.1"/>
    <property type="match status" value="1"/>
</dbReference>
<keyword evidence="6 15" id="KW-0436">Ligase</keyword>
<name>A0A1D6HDG6_MAIZE</name>
<keyword evidence="9" id="KW-0067">ATP-binding</keyword>
<keyword evidence="5" id="KW-0816">Tricarboxylic acid cycle</keyword>
<dbReference type="FunFam" id="3.40.50.261:FF:000001">
    <property type="entry name" value="Succinate--CoA ligase [ADP-forming] subunit beta"/>
    <property type="match status" value="1"/>
</dbReference>
<reference evidence="15" key="1">
    <citation type="submission" date="2015-12" db="EMBL/GenBank/DDBJ databases">
        <title>Update maize B73 reference genome by single molecule sequencing technologies.</title>
        <authorList>
            <consortium name="Maize Genome Sequencing Project"/>
            <person name="Ware D."/>
        </authorList>
    </citation>
    <scope>NUCLEOTIDE SEQUENCE</scope>
    <source>
        <tissue evidence="15">Seedling</tissue>
    </source>
</reference>
<dbReference type="PROSITE" id="PS01217">
    <property type="entry name" value="SUCCINYL_COA_LIG_3"/>
    <property type="match status" value="1"/>
</dbReference>
<evidence type="ECO:0000259" key="14">
    <source>
        <dbReference type="PROSITE" id="PS50975"/>
    </source>
</evidence>
<dbReference type="ExpressionAtlas" id="A0A1D6HDG6">
    <property type="expression patterns" value="baseline and differential"/>
</dbReference>
<evidence type="ECO:0000256" key="6">
    <source>
        <dbReference type="ARBA" id="ARBA00022598"/>
    </source>
</evidence>
<keyword evidence="11" id="KW-0809">Transit peptide</keyword>
<dbReference type="EMBL" id="CM000781">
    <property type="protein sequence ID" value="AQK72721.1"/>
    <property type="molecule type" value="Genomic_DNA"/>
</dbReference>
<evidence type="ECO:0000256" key="1">
    <source>
        <dbReference type="ARBA" id="ARBA00001946"/>
    </source>
</evidence>
<comment type="subcellular location">
    <subcellularLocation>
        <location evidence="2">Mitochondrion</location>
    </subcellularLocation>
</comment>
<dbReference type="InterPro" id="IPR011761">
    <property type="entry name" value="ATP-grasp"/>
</dbReference>
<organism evidence="15">
    <name type="scientific">Zea mays</name>
    <name type="common">Maize</name>
    <dbReference type="NCBI Taxonomy" id="4577"/>
    <lineage>
        <taxon>Eukaryota</taxon>
        <taxon>Viridiplantae</taxon>
        <taxon>Streptophyta</taxon>
        <taxon>Embryophyta</taxon>
        <taxon>Tracheophyta</taxon>
        <taxon>Spermatophyta</taxon>
        <taxon>Magnoliopsida</taxon>
        <taxon>Liliopsida</taxon>
        <taxon>Poales</taxon>
        <taxon>Poaceae</taxon>
        <taxon>PACMAD clade</taxon>
        <taxon>Panicoideae</taxon>
        <taxon>Andropogonodae</taxon>
        <taxon>Andropogoneae</taxon>
        <taxon>Tripsacinae</taxon>
        <taxon>Zea</taxon>
    </lineage>
</organism>
<keyword evidence="12" id="KW-0496">Mitochondrion</keyword>
<dbReference type="InterPro" id="IPR005811">
    <property type="entry name" value="SUCC_ACL_C"/>
</dbReference>
<dbReference type="Pfam" id="PF08442">
    <property type="entry name" value="ATP-grasp_2"/>
    <property type="match status" value="1"/>
</dbReference>
<dbReference type="InterPro" id="IPR005809">
    <property type="entry name" value="Succ_CoA_ligase-like_bsu"/>
</dbReference>